<feature type="compositionally biased region" description="Acidic residues" evidence="4">
    <location>
        <begin position="26"/>
        <end position="40"/>
    </location>
</feature>
<dbReference type="Proteomes" id="UP000054248">
    <property type="component" value="Unassembled WGS sequence"/>
</dbReference>
<dbReference type="InterPro" id="IPR011009">
    <property type="entry name" value="Kinase-like_dom_sf"/>
</dbReference>
<proteinExistence type="predicted"/>
<evidence type="ECO:0000256" key="3">
    <source>
        <dbReference type="ARBA" id="ARBA00022777"/>
    </source>
</evidence>
<gene>
    <name evidence="6" type="ORF">M407DRAFT_32550</name>
</gene>
<dbReference type="HOGENOM" id="CLU_2110739_0_0_1"/>
<evidence type="ECO:0000313" key="7">
    <source>
        <dbReference type="Proteomes" id="UP000054248"/>
    </source>
</evidence>
<dbReference type="EMBL" id="KN823344">
    <property type="protein sequence ID" value="KIO17778.1"/>
    <property type="molecule type" value="Genomic_DNA"/>
</dbReference>
<sequence length="115" mass="12954">MDPIRRQPQPEAPAKLLLVPHGPSDNEGDSSDNDEDLEEVDLVEPWRSTTRMEKYTGTLDNRHWQDLKSATINAFTHFVAADSACEYLLADLQGTYIREGTILIDPMSHTPLGYL</sequence>
<dbReference type="AlphaFoldDB" id="A0A0C3K8L2"/>
<name>A0A0C3K8L2_9AGAM</name>
<accession>A0A0C3K8L2</accession>
<evidence type="ECO:0000256" key="4">
    <source>
        <dbReference type="SAM" id="MobiDB-lite"/>
    </source>
</evidence>
<dbReference type="InterPro" id="IPR004166">
    <property type="entry name" value="a-kinase_dom"/>
</dbReference>
<evidence type="ECO:0000259" key="5">
    <source>
        <dbReference type="Pfam" id="PF02816"/>
    </source>
</evidence>
<feature type="region of interest" description="Disordered" evidence="4">
    <location>
        <begin position="1"/>
        <end position="40"/>
    </location>
</feature>
<dbReference type="Pfam" id="PF02816">
    <property type="entry name" value="Alpha_kinase"/>
    <property type="match status" value="1"/>
</dbReference>
<keyword evidence="7" id="KW-1185">Reference proteome</keyword>
<dbReference type="GO" id="GO:0005524">
    <property type="term" value="F:ATP binding"/>
    <property type="evidence" value="ECO:0007669"/>
    <property type="project" value="InterPro"/>
</dbReference>
<dbReference type="SUPFAM" id="SSF56112">
    <property type="entry name" value="Protein kinase-like (PK-like)"/>
    <property type="match status" value="1"/>
</dbReference>
<evidence type="ECO:0000256" key="2">
    <source>
        <dbReference type="ARBA" id="ARBA00022679"/>
    </source>
</evidence>
<organism evidence="6 7">
    <name type="scientific">Tulasnella calospora MUT 4182</name>
    <dbReference type="NCBI Taxonomy" id="1051891"/>
    <lineage>
        <taxon>Eukaryota</taxon>
        <taxon>Fungi</taxon>
        <taxon>Dikarya</taxon>
        <taxon>Basidiomycota</taxon>
        <taxon>Agaricomycotina</taxon>
        <taxon>Agaricomycetes</taxon>
        <taxon>Cantharellales</taxon>
        <taxon>Tulasnellaceae</taxon>
        <taxon>Tulasnella</taxon>
    </lineage>
</organism>
<feature type="domain" description="Alpha-type protein kinase" evidence="5">
    <location>
        <begin position="38"/>
        <end position="111"/>
    </location>
</feature>
<evidence type="ECO:0000256" key="1">
    <source>
        <dbReference type="ARBA" id="ARBA00022527"/>
    </source>
</evidence>
<reference evidence="6 7" key="1">
    <citation type="submission" date="2014-04" db="EMBL/GenBank/DDBJ databases">
        <authorList>
            <consortium name="DOE Joint Genome Institute"/>
            <person name="Kuo A."/>
            <person name="Girlanda M."/>
            <person name="Perotto S."/>
            <person name="Kohler A."/>
            <person name="Nagy L.G."/>
            <person name="Floudas D."/>
            <person name="Copeland A."/>
            <person name="Barry K.W."/>
            <person name="Cichocki N."/>
            <person name="Veneault-Fourrey C."/>
            <person name="LaButti K."/>
            <person name="Lindquist E.A."/>
            <person name="Lipzen A."/>
            <person name="Lundell T."/>
            <person name="Morin E."/>
            <person name="Murat C."/>
            <person name="Sun H."/>
            <person name="Tunlid A."/>
            <person name="Henrissat B."/>
            <person name="Grigoriev I.V."/>
            <person name="Hibbett D.S."/>
            <person name="Martin F."/>
            <person name="Nordberg H.P."/>
            <person name="Cantor M.N."/>
            <person name="Hua S.X."/>
        </authorList>
    </citation>
    <scope>NUCLEOTIDE SEQUENCE [LARGE SCALE GENOMIC DNA]</scope>
    <source>
        <strain evidence="6 7">MUT 4182</strain>
    </source>
</reference>
<evidence type="ECO:0000313" key="6">
    <source>
        <dbReference type="EMBL" id="KIO17778.1"/>
    </source>
</evidence>
<dbReference type="OrthoDB" id="3247018at2759"/>
<keyword evidence="2" id="KW-0808">Transferase</keyword>
<keyword evidence="3" id="KW-0418">Kinase</keyword>
<dbReference type="GO" id="GO:0004674">
    <property type="term" value="F:protein serine/threonine kinase activity"/>
    <property type="evidence" value="ECO:0007669"/>
    <property type="project" value="UniProtKB-KW"/>
</dbReference>
<keyword evidence="1" id="KW-0723">Serine/threonine-protein kinase</keyword>
<dbReference type="Gene3D" id="3.20.200.10">
    <property type="entry name" value="MHCK/EF2 kinase"/>
    <property type="match status" value="1"/>
</dbReference>
<protein>
    <recommendedName>
        <fullName evidence="5">Alpha-type protein kinase domain-containing protein</fullName>
    </recommendedName>
</protein>
<reference evidence="7" key="2">
    <citation type="submission" date="2015-01" db="EMBL/GenBank/DDBJ databases">
        <title>Evolutionary Origins and Diversification of the Mycorrhizal Mutualists.</title>
        <authorList>
            <consortium name="DOE Joint Genome Institute"/>
            <consortium name="Mycorrhizal Genomics Consortium"/>
            <person name="Kohler A."/>
            <person name="Kuo A."/>
            <person name="Nagy L.G."/>
            <person name="Floudas D."/>
            <person name="Copeland A."/>
            <person name="Barry K.W."/>
            <person name="Cichocki N."/>
            <person name="Veneault-Fourrey C."/>
            <person name="LaButti K."/>
            <person name="Lindquist E.A."/>
            <person name="Lipzen A."/>
            <person name="Lundell T."/>
            <person name="Morin E."/>
            <person name="Murat C."/>
            <person name="Riley R."/>
            <person name="Ohm R."/>
            <person name="Sun H."/>
            <person name="Tunlid A."/>
            <person name="Henrissat B."/>
            <person name="Grigoriev I.V."/>
            <person name="Hibbett D.S."/>
            <person name="Martin F."/>
        </authorList>
    </citation>
    <scope>NUCLEOTIDE SEQUENCE [LARGE SCALE GENOMIC DNA]</scope>
    <source>
        <strain evidence="7">MUT 4182</strain>
    </source>
</reference>